<dbReference type="GO" id="GO:0032300">
    <property type="term" value="C:mismatch repair complex"/>
    <property type="evidence" value="ECO:0007669"/>
    <property type="project" value="InterPro"/>
</dbReference>
<dbReference type="InterPro" id="IPR042120">
    <property type="entry name" value="MutL_C_dimsub"/>
</dbReference>
<dbReference type="InterPro" id="IPR038973">
    <property type="entry name" value="MutL/Mlh/Pms-like"/>
</dbReference>
<dbReference type="EMBL" id="SEHH01000066">
    <property type="protein sequence ID" value="TBX41404.1"/>
    <property type="molecule type" value="Genomic_DNA"/>
</dbReference>
<dbReference type="PANTHER" id="PTHR10073:SF12">
    <property type="entry name" value="DNA MISMATCH REPAIR PROTEIN MLH1"/>
    <property type="match status" value="1"/>
</dbReference>
<dbReference type="HAMAP" id="MF_00149">
    <property type="entry name" value="DNA_mis_repair"/>
    <property type="match status" value="1"/>
</dbReference>
<dbReference type="CDD" id="cd16926">
    <property type="entry name" value="HATPase_MutL-MLH-PMS-like"/>
    <property type="match status" value="1"/>
</dbReference>
<evidence type="ECO:0000259" key="6">
    <source>
        <dbReference type="SMART" id="SM01340"/>
    </source>
</evidence>
<dbReference type="PROSITE" id="PS00058">
    <property type="entry name" value="DNA_MISMATCH_REPAIR_1"/>
    <property type="match status" value="1"/>
</dbReference>
<evidence type="ECO:0000256" key="1">
    <source>
        <dbReference type="ARBA" id="ARBA00006082"/>
    </source>
</evidence>
<dbReference type="InterPro" id="IPR002099">
    <property type="entry name" value="MutL/Mlh/PMS"/>
</dbReference>
<dbReference type="Pfam" id="PF08676">
    <property type="entry name" value="MutL_C"/>
    <property type="match status" value="1"/>
</dbReference>
<name>A0A4Q9Y0G2_9LACO</name>
<dbReference type="InterPro" id="IPR013507">
    <property type="entry name" value="DNA_mismatch_S5_2-like"/>
</dbReference>
<dbReference type="InterPro" id="IPR014790">
    <property type="entry name" value="MutL_C"/>
</dbReference>
<organism evidence="7 8">
    <name type="scientific">Lactiplantibacillus paraplantarum</name>
    <dbReference type="NCBI Taxonomy" id="60520"/>
    <lineage>
        <taxon>Bacteria</taxon>
        <taxon>Bacillati</taxon>
        <taxon>Bacillota</taxon>
        <taxon>Bacilli</taxon>
        <taxon>Lactobacillales</taxon>
        <taxon>Lactobacillaceae</taxon>
        <taxon>Lactiplantibacillus</taxon>
    </lineage>
</organism>
<dbReference type="Proteomes" id="UP000292648">
    <property type="component" value="Unassembled WGS sequence"/>
</dbReference>
<keyword evidence="7" id="KW-0255">Endonuclease</keyword>
<dbReference type="CDD" id="cd00782">
    <property type="entry name" value="MutL_Trans"/>
    <property type="match status" value="1"/>
</dbReference>
<dbReference type="InterPro" id="IPR014721">
    <property type="entry name" value="Ribsml_uS5_D2-typ_fold_subgr"/>
</dbReference>
<feature type="domain" description="MutL C-terminal dimerisation" evidence="5">
    <location>
        <begin position="482"/>
        <end position="624"/>
    </location>
</feature>
<dbReference type="Gene3D" id="3.30.565.10">
    <property type="entry name" value="Histidine kinase-like ATPase, C-terminal domain"/>
    <property type="match status" value="1"/>
</dbReference>
<dbReference type="Gene3D" id="3.30.1540.20">
    <property type="entry name" value="MutL, C-terminal domain, dimerisation subdomain"/>
    <property type="match status" value="1"/>
</dbReference>
<dbReference type="AlphaFoldDB" id="A0A4Q9Y0G2"/>
<dbReference type="GO" id="GO:0030983">
    <property type="term" value="F:mismatched DNA binding"/>
    <property type="evidence" value="ECO:0007669"/>
    <property type="project" value="InterPro"/>
</dbReference>
<dbReference type="InterPro" id="IPR020667">
    <property type="entry name" value="DNA_mismatch_repair_MutL"/>
</dbReference>
<comment type="caution">
    <text evidence="7">The sequence shown here is derived from an EMBL/GenBank/DDBJ whole genome shotgun (WGS) entry which is preliminary data.</text>
</comment>
<dbReference type="Gene3D" id="3.30.230.10">
    <property type="match status" value="1"/>
</dbReference>
<proteinExistence type="inferred from homology"/>
<dbReference type="SUPFAM" id="SSF118116">
    <property type="entry name" value="DNA mismatch repair protein MutL"/>
    <property type="match status" value="1"/>
</dbReference>
<dbReference type="SMART" id="SM01340">
    <property type="entry name" value="DNA_mis_repair"/>
    <property type="match status" value="1"/>
</dbReference>
<evidence type="ECO:0000313" key="8">
    <source>
        <dbReference type="Proteomes" id="UP000292648"/>
    </source>
</evidence>
<dbReference type="GO" id="GO:0016887">
    <property type="term" value="F:ATP hydrolysis activity"/>
    <property type="evidence" value="ECO:0007669"/>
    <property type="project" value="InterPro"/>
</dbReference>
<evidence type="ECO:0000259" key="5">
    <source>
        <dbReference type="SMART" id="SM00853"/>
    </source>
</evidence>
<keyword evidence="7" id="KW-0378">Hydrolase</keyword>
<dbReference type="InterPro" id="IPR037198">
    <property type="entry name" value="MutL_C_sf"/>
</dbReference>
<dbReference type="Pfam" id="PF01119">
    <property type="entry name" value="DNA_mis_repair"/>
    <property type="match status" value="1"/>
</dbReference>
<dbReference type="FunFam" id="3.30.565.10:FF:000003">
    <property type="entry name" value="DNA mismatch repair endonuclease MutL"/>
    <property type="match status" value="1"/>
</dbReference>
<dbReference type="SMART" id="SM00853">
    <property type="entry name" value="MutL_C"/>
    <property type="match status" value="1"/>
</dbReference>
<keyword evidence="7" id="KW-0540">Nuclease</keyword>
<dbReference type="SUPFAM" id="SSF54211">
    <property type="entry name" value="Ribosomal protein S5 domain 2-like"/>
    <property type="match status" value="1"/>
</dbReference>
<dbReference type="GO" id="GO:0006298">
    <property type="term" value="P:mismatch repair"/>
    <property type="evidence" value="ECO:0007669"/>
    <property type="project" value="UniProtKB-UniRule"/>
</dbReference>
<dbReference type="GO" id="GO:0004519">
    <property type="term" value="F:endonuclease activity"/>
    <property type="evidence" value="ECO:0007669"/>
    <property type="project" value="UniProtKB-KW"/>
</dbReference>
<evidence type="ECO:0000256" key="4">
    <source>
        <dbReference type="HAMAP-Rule" id="MF_00149"/>
    </source>
</evidence>
<accession>A0A4Q9Y0G2</accession>
<comment type="similarity">
    <text evidence="1 4">Belongs to the DNA mismatch repair MutL/HexB family.</text>
</comment>
<dbReference type="Pfam" id="PF13589">
    <property type="entry name" value="HATPase_c_3"/>
    <property type="match status" value="1"/>
</dbReference>
<dbReference type="Gene3D" id="3.30.1370.100">
    <property type="entry name" value="MutL, C-terminal domain, regulatory subdomain"/>
    <property type="match status" value="1"/>
</dbReference>
<protein>
    <recommendedName>
        <fullName evidence="4">DNA mismatch repair protein MutL</fullName>
    </recommendedName>
</protein>
<reference evidence="7 8" key="1">
    <citation type="submission" date="2019-01" db="EMBL/GenBank/DDBJ databases">
        <title>Draft genome sequence of Lactobacillus paraplantarum OSY-TC318, a Producer of the novel lantibiotic Paraplantaracin TC318.</title>
        <authorList>
            <person name="Hussein W.E."/>
            <person name="Huang E."/>
            <person name="Yousef A.E."/>
        </authorList>
    </citation>
    <scope>NUCLEOTIDE SEQUENCE [LARGE SCALE GENOMIC DNA]</scope>
    <source>
        <strain evidence="7 8">OSY-TC318</strain>
    </source>
</reference>
<evidence type="ECO:0000313" key="7">
    <source>
        <dbReference type="EMBL" id="TBX41404.1"/>
    </source>
</evidence>
<comment type="function">
    <text evidence="4">This protein is involved in the repair of mismatches in DNA. It is required for dam-dependent methyl-directed DNA mismatch repair. May act as a 'molecular matchmaker', a protein that promotes the formation of a stable complex between two or more DNA-binding proteins in an ATP-dependent manner without itself being part of a final effector complex.</text>
</comment>
<evidence type="ECO:0000256" key="2">
    <source>
        <dbReference type="ARBA" id="ARBA00022763"/>
    </source>
</evidence>
<dbReference type="InterPro" id="IPR014762">
    <property type="entry name" value="DNA_mismatch_repair_CS"/>
</dbReference>
<dbReference type="GO" id="GO:0140664">
    <property type="term" value="F:ATP-dependent DNA damage sensor activity"/>
    <property type="evidence" value="ECO:0007669"/>
    <property type="project" value="InterPro"/>
</dbReference>
<dbReference type="InterPro" id="IPR036890">
    <property type="entry name" value="HATPase_C_sf"/>
</dbReference>
<dbReference type="PANTHER" id="PTHR10073">
    <property type="entry name" value="DNA MISMATCH REPAIR PROTEIN MLH, PMS, MUTL"/>
    <property type="match status" value="1"/>
</dbReference>
<feature type="domain" description="DNA mismatch repair protein S5" evidence="6">
    <location>
        <begin position="207"/>
        <end position="325"/>
    </location>
</feature>
<keyword evidence="2 4" id="KW-0227">DNA damage</keyword>
<dbReference type="NCBIfam" id="TIGR00585">
    <property type="entry name" value="mutl"/>
    <property type="match status" value="1"/>
</dbReference>
<keyword evidence="3 4" id="KW-0234">DNA repair</keyword>
<dbReference type="NCBIfam" id="NF000950">
    <property type="entry name" value="PRK00095.1-3"/>
    <property type="match status" value="1"/>
</dbReference>
<sequence length="675" mass="73776">MGKIHELASVLADQIAAGEVVERPASVVKELVENAVDAHATQVDILVQESGVQSIRVIDDGDGIDDADVLTAFKRHATSKITSREDLFRVHSLGFRGEALPSIASVADVVMNTSTGTTGTSIHYRGGKLLQQSPAPLRQGTDITVTDLFFNTPARLKYLKSPQTELANILDVVNRIALSYPAVAFRLVHNAKELLKTAGRGDLQQVIAGIYGVQNARKMVAIQGATTDFKLTGFVALPELTRASRQYISVLINGRAIKNQQLTKAVIKGYGSKLMVGRYPIAVIALTMDPLLVDVNVHPTKQEVRLSKESELSKLISTTITDRLVDVNLIPSALTNLGSHRREHLNTDQLAMDLNAVSSQYQVADKTTPASTEQFAASLAAATLHSAAATTMVSATSATPNTEVTSETVVPESIASSTTAPIMVRHRDELGAAPVKTFDQRYQSEAAALPFGKEAESVVTSNSAAVPTSEATDAERFPQLRYLGQMHGTYLLAEADDGMYILDQHAAQERINYEYYRQAIGEVSADQQNLLVPIILDYPTSDVLKIKEKLPLLAALGIHLESFGGNSFIVHAHPTWFKAGQEEDTIREMVDWLLQDDKLTVAQFREKSAIMMSCKRAIKANHHLDDQQARALLAKLPTCENPFNCPHGRPVTVHFTNSDMERMFKRIQDSHEARD</sequence>
<dbReference type="GO" id="GO:0005524">
    <property type="term" value="F:ATP binding"/>
    <property type="evidence" value="ECO:0007669"/>
    <property type="project" value="InterPro"/>
</dbReference>
<dbReference type="InterPro" id="IPR042121">
    <property type="entry name" value="MutL_C_regsub"/>
</dbReference>
<dbReference type="InterPro" id="IPR020568">
    <property type="entry name" value="Ribosomal_Su5_D2-typ_SF"/>
</dbReference>
<gene>
    <name evidence="4 7" type="primary">mutL</name>
    <name evidence="7" type="ORF">EUZ87_09725</name>
</gene>
<dbReference type="SUPFAM" id="SSF55874">
    <property type="entry name" value="ATPase domain of HSP90 chaperone/DNA topoisomerase II/histidine kinase"/>
    <property type="match status" value="1"/>
</dbReference>
<evidence type="ECO:0000256" key="3">
    <source>
        <dbReference type="ARBA" id="ARBA00023204"/>
    </source>
</evidence>